<evidence type="ECO:0000256" key="6">
    <source>
        <dbReference type="ARBA" id="ARBA00023136"/>
    </source>
</evidence>
<gene>
    <name evidence="10" type="ORF">LTR36_009332</name>
</gene>
<dbReference type="AlphaFoldDB" id="A0AAV9JRX1"/>
<sequence length="539" mass="60558">MLPPGLSTPREVVLYQDELYFSRIDSGKAHPFIYPWAAIGAVVVILYLLIDHRQSVTLRWLRYPVFALLVAFQAWCTQTNRARNSAAAFGVGLISCWGCLWVASIMIFNDCQADFKRIERLSDGETESQSKPATDGTANGSAHASSDLRQRRSLATSAESSSTKGPAQRHGKLFWQSYPTAPMTERLDWVADVFCSFRGVGWTWQTSGIPPPPRWVEAQLDGKDDIQEVAEPIRTSNTGIRRYGDRSRLVRDAAISLVIGYITLDVAKTIMNRDPYFWGYVDAPAPTYLPAILRHSYTLTHLYRLLVSLSAIYTALWTIFKLGPAFFCGVLGPKWLGVRGEAWQNPLDMYGSFSLVLDKGLAGWWGGWWHQTFRFAFEVPATRLMGALGVDKRSPTGKALSLFVAFFLSGCIHACGSYTQLGDTRPILGPMRFFLLQGVGILAQTLLVQLLAKAGITTKCPKTLCQLTNLVVVHVWLYYTAPLLVDDFARGGVWLYEPIPFSPLRGLGFGAPDDHFFCWWYQRVWWRTGKHWWDTGISL</sequence>
<evidence type="ECO:0000259" key="9">
    <source>
        <dbReference type="Pfam" id="PF13813"/>
    </source>
</evidence>
<comment type="similarity">
    <text evidence="2">Belongs to the wax synthase family.</text>
</comment>
<dbReference type="GO" id="GO:0006629">
    <property type="term" value="P:lipid metabolic process"/>
    <property type="evidence" value="ECO:0007669"/>
    <property type="project" value="InterPro"/>
</dbReference>
<proteinExistence type="inferred from homology"/>
<feature type="transmembrane region" description="Helical" evidence="8">
    <location>
        <begin position="87"/>
        <end position="108"/>
    </location>
</feature>
<feature type="domain" description="Wax synthase" evidence="9">
    <location>
        <begin position="349"/>
        <end position="435"/>
    </location>
</feature>
<dbReference type="EMBL" id="JAVFHQ010000007">
    <property type="protein sequence ID" value="KAK4548422.1"/>
    <property type="molecule type" value="Genomic_DNA"/>
</dbReference>
<evidence type="ECO:0000256" key="7">
    <source>
        <dbReference type="SAM" id="MobiDB-lite"/>
    </source>
</evidence>
<accession>A0AAV9JRX1</accession>
<evidence type="ECO:0000256" key="8">
    <source>
        <dbReference type="SAM" id="Phobius"/>
    </source>
</evidence>
<dbReference type="PANTHER" id="PTHR31595:SF67">
    <property type="entry name" value="WAX SYNTHASE DOMAIN-CONTAINING PROTEIN"/>
    <property type="match status" value="1"/>
</dbReference>
<organism evidence="10 11">
    <name type="scientific">Oleoguttula mirabilis</name>
    <dbReference type="NCBI Taxonomy" id="1507867"/>
    <lineage>
        <taxon>Eukaryota</taxon>
        <taxon>Fungi</taxon>
        <taxon>Dikarya</taxon>
        <taxon>Ascomycota</taxon>
        <taxon>Pezizomycotina</taxon>
        <taxon>Dothideomycetes</taxon>
        <taxon>Dothideomycetidae</taxon>
        <taxon>Mycosphaerellales</taxon>
        <taxon>Teratosphaeriaceae</taxon>
        <taxon>Oleoguttula</taxon>
    </lineage>
</organism>
<protein>
    <recommendedName>
        <fullName evidence="9">Wax synthase domain-containing protein</fullName>
    </recommendedName>
</protein>
<feature type="transmembrane region" description="Helical" evidence="8">
    <location>
        <begin position="32"/>
        <end position="50"/>
    </location>
</feature>
<name>A0AAV9JRX1_9PEZI</name>
<dbReference type="GO" id="GO:0016020">
    <property type="term" value="C:membrane"/>
    <property type="evidence" value="ECO:0007669"/>
    <property type="project" value="UniProtKB-SubCell"/>
</dbReference>
<feature type="compositionally biased region" description="Polar residues" evidence="7">
    <location>
        <begin position="153"/>
        <end position="165"/>
    </location>
</feature>
<evidence type="ECO:0000256" key="3">
    <source>
        <dbReference type="ARBA" id="ARBA00022679"/>
    </source>
</evidence>
<keyword evidence="4 8" id="KW-0812">Transmembrane</keyword>
<reference evidence="10 11" key="1">
    <citation type="submission" date="2021-11" db="EMBL/GenBank/DDBJ databases">
        <title>Black yeast isolated from Biological Soil Crust.</title>
        <authorList>
            <person name="Kurbessoian T."/>
        </authorList>
    </citation>
    <scope>NUCLEOTIDE SEQUENCE [LARGE SCALE GENOMIC DNA]</scope>
    <source>
        <strain evidence="10 11">CCFEE 5522</strain>
    </source>
</reference>
<dbReference type="GO" id="GO:0008374">
    <property type="term" value="F:O-acyltransferase activity"/>
    <property type="evidence" value="ECO:0007669"/>
    <property type="project" value="InterPro"/>
</dbReference>
<feature type="compositionally biased region" description="Polar residues" evidence="7">
    <location>
        <begin position="127"/>
        <end position="144"/>
    </location>
</feature>
<keyword evidence="11" id="KW-1185">Reference proteome</keyword>
<evidence type="ECO:0000313" key="11">
    <source>
        <dbReference type="Proteomes" id="UP001324427"/>
    </source>
</evidence>
<dbReference type="PANTHER" id="PTHR31595">
    <property type="entry name" value="LONG-CHAIN-ALCOHOL O-FATTY-ACYLTRANSFERASE 3-RELATED"/>
    <property type="match status" value="1"/>
</dbReference>
<keyword evidence="5 8" id="KW-1133">Transmembrane helix</keyword>
<keyword evidence="3" id="KW-0808">Transferase</keyword>
<dbReference type="InterPro" id="IPR044851">
    <property type="entry name" value="Wax_synthase"/>
</dbReference>
<evidence type="ECO:0000256" key="1">
    <source>
        <dbReference type="ARBA" id="ARBA00004141"/>
    </source>
</evidence>
<comment type="caution">
    <text evidence="10">The sequence shown here is derived from an EMBL/GenBank/DDBJ whole genome shotgun (WGS) entry which is preliminary data.</text>
</comment>
<evidence type="ECO:0000256" key="2">
    <source>
        <dbReference type="ARBA" id="ARBA00007282"/>
    </source>
</evidence>
<evidence type="ECO:0000313" key="10">
    <source>
        <dbReference type="EMBL" id="KAK4548422.1"/>
    </source>
</evidence>
<comment type="subcellular location">
    <subcellularLocation>
        <location evidence="1">Membrane</location>
        <topology evidence="1">Multi-pass membrane protein</topology>
    </subcellularLocation>
</comment>
<evidence type="ECO:0000256" key="5">
    <source>
        <dbReference type="ARBA" id="ARBA00022989"/>
    </source>
</evidence>
<dbReference type="InterPro" id="IPR032805">
    <property type="entry name" value="Wax_synthase_dom"/>
</dbReference>
<dbReference type="Pfam" id="PF13813">
    <property type="entry name" value="MBOAT_2"/>
    <property type="match status" value="1"/>
</dbReference>
<dbReference type="Proteomes" id="UP001324427">
    <property type="component" value="Unassembled WGS sequence"/>
</dbReference>
<evidence type="ECO:0000256" key="4">
    <source>
        <dbReference type="ARBA" id="ARBA00022692"/>
    </source>
</evidence>
<feature type="region of interest" description="Disordered" evidence="7">
    <location>
        <begin position="124"/>
        <end position="168"/>
    </location>
</feature>
<keyword evidence="6 8" id="KW-0472">Membrane</keyword>